<accession>A0A644SZ04</accession>
<dbReference type="InterPro" id="IPR027417">
    <property type="entry name" value="P-loop_NTPase"/>
</dbReference>
<protein>
    <submittedName>
        <fullName evidence="1">Uncharacterized protein</fullName>
    </submittedName>
</protein>
<dbReference type="EMBL" id="VSSQ01000009">
    <property type="protein sequence ID" value="MPL59507.1"/>
    <property type="molecule type" value="Genomic_DNA"/>
</dbReference>
<dbReference type="GO" id="GO:0043138">
    <property type="term" value="F:3'-5' DNA helicase activity"/>
    <property type="evidence" value="ECO:0007669"/>
    <property type="project" value="TreeGrafter"/>
</dbReference>
<dbReference type="GO" id="GO:0005524">
    <property type="term" value="F:ATP binding"/>
    <property type="evidence" value="ECO:0007669"/>
    <property type="project" value="InterPro"/>
</dbReference>
<dbReference type="GO" id="GO:0003677">
    <property type="term" value="F:DNA binding"/>
    <property type="evidence" value="ECO:0007669"/>
    <property type="project" value="InterPro"/>
</dbReference>
<sequence>MSKNYFYSQVEINEENALLIEALRTFANDNSIQTYAILEPLGEEKYNYDYKNVVNVLIPGYKILIVNVGKSNDEKFEYFCEDFIEDLSHLSDKFTYKDKIGRPRDWKRNQIELINYENFDAEDFIEKINIYKLSNPVQKRISELLISLLIGSINPIVNIGIDEPENILDKVKQKIVLFDSDQTRFIFEKVNERRIVIQGLAGTGKTELLLHKLKELYVRESKSKISFTCHSKTLSSNLRMRVPQFFTFMRVEEQIQWNERLWVHGSWGSQNYPHSGLYALICNRYGIPFQRYSRGKTFAGICADAVKFLKQRKVNGDLEPYFDYILIDESQDFTEEFFELCEMVTKKAVYIAGDIFQNIFDNDYSKVDPDFLLNKCYRTDPRTLMFSHAIGLALFERPVVNWLSDREWEACGYQIRKNNDNYRLTREKIRRFEDIEDMQEIKPVELYCVEYDNILNKIISLIGEIKAKHSTVKPDDIAIVFVDDSNSIYRMIDVLGVLIRNEFNWEINRGYDNKGQIEDTLFISNRNNIKGLEFPFLICVVTNEIEKNIKSRNTLYMTLTRSFISSYLVMSTYNSDLFEIWNPQLEGIIKDNSLSIVRPEPEDIMSKEQLQINDPTYKTYQEIVEELFLEFKIPIKKREKMLKILDAYATDDSEILEEGLIRMIIEKNLELINGKDN</sequence>
<reference evidence="1" key="1">
    <citation type="submission" date="2019-08" db="EMBL/GenBank/DDBJ databases">
        <authorList>
            <person name="Kucharzyk K."/>
            <person name="Murdoch R.W."/>
            <person name="Higgins S."/>
            <person name="Loffler F."/>
        </authorList>
    </citation>
    <scope>NUCLEOTIDE SEQUENCE</scope>
</reference>
<organism evidence="1">
    <name type="scientific">bioreactor metagenome</name>
    <dbReference type="NCBI Taxonomy" id="1076179"/>
    <lineage>
        <taxon>unclassified sequences</taxon>
        <taxon>metagenomes</taxon>
        <taxon>ecological metagenomes</taxon>
    </lineage>
</organism>
<dbReference type="PANTHER" id="PTHR11070">
    <property type="entry name" value="UVRD / RECB / PCRA DNA HELICASE FAMILY MEMBER"/>
    <property type="match status" value="1"/>
</dbReference>
<proteinExistence type="predicted"/>
<dbReference type="Pfam" id="PF13245">
    <property type="entry name" value="AAA_19"/>
    <property type="match status" value="1"/>
</dbReference>
<comment type="caution">
    <text evidence="1">The sequence shown here is derived from an EMBL/GenBank/DDBJ whole genome shotgun (WGS) entry which is preliminary data.</text>
</comment>
<dbReference type="GO" id="GO:0005634">
    <property type="term" value="C:nucleus"/>
    <property type="evidence" value="ECO:0007669"/>
    <property type="project" value="TreeGrafter"/>
</dbReference>
<dbReference type="Gene3D" id="3.40.50.300">
    <property type="entry name" value="P-loop containing nucleotide triphosphate hydrolases"/>
    <property type="match status" value="1"/>
</dbReference>
<evidence type="ECO:0000313" key="1">
    <source>
        <dbReference type="EMBL" id="MPL59507.1"/>
    </source>
</evidence>
<dbReference type="SUPFAM" id="SSF52540">
    <property type="entry name" value="P-loop containing nucleoside triphosphate hydrolases"/>
    <property type="match status" value="1"/>
</dbReference>
<dbReference type="AlphaFoldDB" id="A0A644SZ04"/>
<dbReference type="InterPro" id="IPR000212">
    <property type="entry name" value="DNA_helicase_UvrD/REP"/>
</dbReference>
<name>A0A644SZ04_9ZZZZ</name>
<dbReference type="PANTHER" id="PTHR11070:SF2">
    <property type="entry name" value="ATP-DEPENDENT DNA HELICASE SRS2"/>
    <property type="match status" value="1"/>
</dbReference>
<gene>
    <name evidence="1" type="ORF">SDC9_05060</name>
</gene>
<dbReference type="GO" id="GO:0000725">
    <property type="term" value="P:recombinational repair"/>
    <property type="evidence" value="ECO:0007669"/>
    <property type="project" value="TreeGrafter"/>
</dbReference>